<feature type="region of interest" description="Disordered" evidence="1">
    <location>
        <begin position="158"/>
        <end position="182"/>
    </location>
</feature>
<reference evidence="2 3" key="1">
    <citation type="submission" date="2008-07" db="EMBL/GenBank/DDBJ databases">
        <authorList>
            <person name="El-Sayed N."/>
            <person name="Caler E."/>
            <person name="Inman J."/>
            <person name="Amedeo P."/>
            <person name="Hass B."/>
            <person name="Wortman J."/>
        </authorList>
    </citation>
    <scope>NUCLEOTIDE SEQUENCE [LARGE SCALE GENOMIC DNA]</scope>
    <source>
        <strain evidence="3">ATCC 50983 / TXsc</strain>
    </source>
</reference>
<protein>
    <submittedName>
        <fullName evidence="2">Uncharacterized protein</fullName>
    </submittedName>
</protein>
<feature type="region of interest" description="Disordered" evidence="1">
    <location>
        <begin position="891"/>
        <end position="910"/>
    </location>
</feature>
<keyword evidence="3" id="KW-1185">Reference proteome</keyword>
<organism evidence="3">
    <name type="scientific">Perkinsus marinus (strain ATCC 50983 / TXsc)</name>
    <dbReference type="NCBI Taxonomy" id="423536"/>
    <lineage>
        <taxon>Eukaryota</taxon>
        <taxon>Sar</taxon>
        <taxon>Alveolata</taxon>
        <taxon>Perkinsozoa</taxon>
        <taxon>Perkinsea</taxon>
        <taxon>Perkinsida</taxon>
        <taxon>Perkinsidae</taxon>
        <taxon>Perkinsus</taxon>
    </lineage>
</organism>
<proteinExistence type="predicted"/>
<evidence type="ECO:0000313" key="2">
    <source>
        <dbReference type="EMBL" id="EER09610.1"/>
    </source>
</evidence>
<name>C5L0W8_PERM5</name>
<evidence type="ECO:0000313" key="3">
    <source>
        <dbReference type="Proteomes" id="UP000007800"/>
    </source>
</evidence>
<sequence>MYDDIKDKKTVLESYYKAIQESERPTVKLGRDFTPIQPSFMTSGQDDTNRFEWMGGGVLSPRCRPPSFELQRPSPINGDADILSPNTFLDQAIPARNTFNVGPEDILGVEKQQQAREPVPFDAISPQTHISMDEPVKVPSTELVAGSRRDTTTLSSFRDAGRRETLKERKQVPGADDSAASYKRDIPRGEAVEGTAYSTFTGWLRNMFGEESDGGSEEPVSINLSSEVVPEKKPRKKVIRVGPSVDDVPLRVPRPPYRDFHSVYRTLFSRHRAMGVHGRSGGLFRADDTKKSEKQQWEDVLEYLYLGSKKSDYSGRPLAALDYIRFAMDIISCVSGRYEARPNWGEVVLDFALRTCVKIYDTPALRNTMREQLSVPLWNTTTYFVLPYARKETPNLNEQVLAVLAMTATREAKTESSHVDFVLSMWPSRESESIPTIEQCLVLLAACRSEHRRDEQIYCICEALELYRIEPVSIRAMLALMAVYSTALPESAVADGVPFTLRDVPRGFAVGRGDDDEVVDLRDFPQNGHDVRLVCQLLDIFVTKRQVQTIGLECLAVMARLSEDYATKVVEAAGIHTIRQAYRRHGAESSSICRAVCEVLQGIVPVANTGTRLVLEAMEMSLDILRRVTDNIMEIAGDASEVSTLYTQTGMVPLEVAVRTVNCCLESRTAMLLAQTSVSSGTTREHLETIVQCFEVLAPATNPATAAEMLDTPAVLCMSDGEEHMDVIQLNKELLLDAGYAGIPVLLIKRWCTLGHNPRLMRQACRAILLLQYRSASGARHFARLRVHMVLVAEIQPNAKTGGAKTLSRILALLADLCAGSTIADETVKKALRDYKTNPVKGQPRSSQTVVDLIIGALEIIIQQQPETPDFECLFQASRLLGGMLTRELPSDASSDSSVAGNASGAEDRAKTVLGTPERSLMTRIEPLLNRYPATEGSELEVPLIVWCLIHRSHGTGQLGQGKLADRKGVCLLNLTTNDRDAFKSWQRGGNPR</sequence>
<dbReference type="OrthoDB" id="422218at2759"/>
<dbReference type="OMA" id="LECLAVM"/>
<feature type="compositionally biased region" description="Polar residues" evidence="1">
    <location>
        <begin position="36"/>
        <end position="46"/>
    </location>
</feature>
<gene>
    <name evidence="2" type="ORF">Pmar_PMAR008749</name>
</gene>
<dbReference type="RefSeq" id="XP_002777815.1">
    <property type="nucleotide sequence ID" value="XM_002777769.1"/>
</dbReference>
<accession>C5L0W8</accession>
<feature type="compositionally biased region" description="Polar residues" evidence="1">
    <location>
        <begin position="892"/>
        <end position="901"/>
    </location>
</feature>
<feature type="compositionally biased region" description="Basic and acidic residues" evidence="1">
    <location>
        <begin position="159"/>
        <end position="171"/>
    </location>
</feature>
<evidence type="ECO:0000256" key="1">
    <source>
        <dbReference type="SAM" id="MobiDB-lite"/>
    </source>
</evidence>
<feature type="region of interest" description="Disordered" evidence="1">
    <location>
        <begin position="29"/>
        <end position="48"/>
    </location>
</feature>
<dbReference type="EMBL" id="GG678140">
    <property type="protein sequence ID" value="EER09610.1"/>
    <property type="molecule type" value="Genomic_DNA"/>
</dbReference>
<dbReference type="InParanoid" id="C5L0W8"/>
<dbReference type="GeneID" id="9052534"/>
<dbReference type="AlphaFoldDB" id="C5L0W8"/>
<dbReference type="Proteomes" id="UP000007800">
    <property type="component" value="Unassembled WGS sequence"/>
</dbReference>